<organism evidence="2 3">
    <name type="scientific">Gossypium stocksii</name>
    <dbReference type="NCBI Taxonomy" id="47602"/>
    <lineage>
        <taxon>Eukaryota</taxon>
        <taxon>Viridiplantae</taxon>
        <taxon>Streptophyta</taxon>
        <taxon>Embryophyta</taxon>
        <taxon>Tracheophyta</taxon>
        <taxon>Spermatophyta</taxon>
        <taxon>Magnoliopsida</taxon>
        <taxon>eudicotyledons</taxon>
        <taxon>Gunneridae</taxon>
        <taxon>Pentapetalae</taxon>
        <taxon>rosids</taxon>
        <taxon>malvids</taxon>
        <taxon>Malvales</taxon>
        <taxon>Malvaceae</taxon>
        <taxon>Malvoideae</taxon>
        <taxon>Gossypium</taxon>
    </lineage>
</organism>
<sequence>MHRGYKLDPTLIIVLVNKLRPNTYTFCLPCDDYTITLENVALQLSLSMDGSVVTGSTIIPNKVDLCEAFFGKVSNKFYGGQIDMKWLETNFKDLPKDASGIIKEQYA</sequence>
<accession>A0A9D3W6Q5</accession>
<dbReference type="PANTHER" id="PTHR46033:SF8">
    <property type="entry name" value="PROTEIN MAINTENANCE OF MERISTEMS-LIKE"/>
    <property type="match status" value="1"/>
</dbReference>
<protein>
    <recommendedName>
        <fullName evidence="1">Aminotransferase-like plant mobile domain-containing protein</fullName>
    </recommendedName>
</protein>
<dbReference type="PANTHER" id="PTHR46033">
    <property type="entry name" value="PROTEIN MAIN-LIKE 2"/>
    <property type="match status" value="1"/>
</dbReference>
<name>A0A9D3W6Q5_9ROSI</name>
<proteinExistence type="predicted"/>
<dbReference type="InterPro" id="IPR019557">
    <property type="entry name" value="AminoTfrase-like_pln_mobile"/>
</dbReference>
<dbReference type="Pfam" id="PF10536">
    <property type="entry name" value="PMD"/>
    <property type="match status" value="1"/>
</dbReference>
<evidence type="ECO:0000259" key="1">
    <source>
        <dbReference type="Pfam" id="PF10536"/>
    </source>
</evidence>
<dbReference type="EMBL" id="JAIQCV010000003">
    <property type="protein sequence ID" value="KAH1114169.1"/>
    <property type="molecule type" value="Genomic_DNA"/>
</dbReference>
<dbReference type="GO" id="GO:0010073">
    <property type="term" value="P:meristem maintenance"/>
    <property type="evidence" value="ECO:0007669"/>
    <property type="project" value="InterPro"/>
</dbReference>
<gene>
    <name evidence="2" type="ORF">J1N35_007547</name>
</gene>
<dbReference type="Proteomes" id="UP000828251">
    <property type="component" value="Unassembled WGS sequence"/>
</dbReference>
<comment type="caution">
    <text evidence="2">The sequence shown here is derived from an EMBL/GenBank/DDBJ whole genome shotgun (WGS) entry which is preliminary data.</text>
</comment>
<keyword evidence="3" id="KW-1185">Reference proteome</keyword>
<evidence type="ECO:0000313" key="2">
    <source>
        <dbReference type="EMBL" id="KAH1114169.1"/>
    </source>
</evidence>
<feature type="domain" description="Aminotransferase-like plant mobile" evidence="1">
    <location>
        <begin position="5"/>
        <end position="92"/>
    </location>
</feature>
<dbReference type="AlphaFoldDB" id="A0A9D3W6Q5"/>
<reference evidence="2 3" key="1">
    <citation type="journal article" date="2021" name="Plant Biotechnol. J.">
        <title>Multi-omics assisted identification of the key and species-specific regulatory components of drought-tolerant mechanisms in Gossypium stocksii.</title>
        <authorList>
            <person name="Yu D."/>
            <person name="Ke L."/>
            <person name="Zhang D."/>
            <person name="Wu Y."/>
            <person name="Sun Y."/>
            <person name="Mei J."/>
            <person name="Sun J."/>
            <person name="Sun Y."/>
        </authorList>
    </citation>
    <scope>NUCLEOTIDE SEQUENCE [LARGE SCALE GENOMIC DNA]</scope>
    <source>
        <strain evidence="3">cv. E1</strain>
        <tissue evidence="2">Leaf</tissue>
    </source>
</reference>
<dbReference type="OrthoDB" id="1937804at2759"/>
<dbReference type="InterPro" id="IPR044824">
    <property type="entry name" value="MAIN-like"/>
</dbReference>
<evidence type="ECO:0000313" key="3">
    <source>
        <dbReference type="Proteomes" id="UP000828251"/>
    </source>
</evidence>